<evidence type="ECO:0000313" key="1">
    <source>
        <dbReference type="EMBL" id="MFA0812148.1"/>
    </source>
</evidence>
<organism evidence="1 2">
    <name type="scientific">Microbulbifer epialgicus</name>
    <dbReference type="NCBI Taxonomy" id="393907"/>
    <lineage>
        <taxon>Bacteria</taxon>
        <taxon>Pseudomonadati</taxon>
        <taxon>Pseudomonadota</taxon>
        <taxon>Gammaproteobacteria</taxon>
        <taxon>Cellvibrionales</taxon>
        <taxon>Microbulbiferaceae</taxon>
        <taxon>Microbulbifer</taxon>
    </lineage>
</organism>
<dbReference type="InterPro" id="IPR012334">
    <property type="entry name" value="Pectin_lyas_fold"/>
</dbReference>
<protein>
    <recommendedName>
        <fullName evidence="3">Filamentous hemagglutinin family N-terminal domain-containing protein</fullName>
    </recommendedName>
</protein>
<dbReference type="Gene3D" id="2.160.20.10">
    <property type="entry name" value="Single-stranded right-handed beta-helix, Pectin lyase-like"/>
    <property type="match status" value="1"/>
</dbReference>
<name>A0ABV4P319_9GAMM</name>
<sequence>MRLKSRVFAKAVLLGFALVGVNIGVNASTISPWSSHADEITLIDNENVDTLRIRPANASGISYNRFNTFSVSGQPLQLLNIPGELEDSTVVEPASLIVIMANDITLNGAVEVLGTPADVLFISEDNESGSIKCANCSFGNIPRITMATARGSIGDSTSSIGELSTTDGSISINGMDAPGALILEVLSAHLNINGTIDLQQPVDKVSGGFTPSDSGKYLLGTGMVNAIVGIDKWDYTSQRISEVYYNFRPTEPKLLEGKIQSAAVKLTTGDCFLLETNIDTTSDFLSSVRYGDKILLSGESITVQSFGDCTTKIEGDIKSDGDIAFKSNSDLLFPIANSNIEGLGLKAIAKGRIENRADLFAHDLELAGNEFVNFGQLEGGKTLAVWADKNVYNQFGGRLTGGTVDVQSESGFVRNGSRTPYLAPESSVDDLLEFVSDDLILTASETSELGTYYRNGVNVSTTHNYSQPADTSAQIHGQRVRIKTKGFENINPYWEQVPDTQYTLLMRSRVNQTVVAGEDSLEVEAANYILNSSAILRTNNKDGGMRLEAPYITNERYRNLTLLDRNFYSSTDSLTLDTETQETIDSRSYTYSPPGIIVSLGDLETYTSKGLVNNASYLEIFGDATFTSGVLNSKGDTVVVGRVNDYGIAHKGISKTTIDKFDLCVGSSNLPRGFDIICTGQTGPDTQIVINDARYADSLFFIHGNVSSNADFESLTLNTFDGFQDLAVAALYKAHAPDGWGDYFYYHKQLYGDQAFAEDENNVPVLWGTMSNQTFTTNDKVTNDTLQLFWTHEWYFDVIESNGCSGSSSCIPFNVTDGERSKTESKEFSLFAVMKDAYESLKSTIANFFAEFDWWS</sequence>
<evidence type="ECO:0008006" key="3">
    <source>
        <dbReference type="Google" id="ProtNLM"/>
    </source>
</evidence>
<dbReference type="InterPro" id="IPR011050">
    <property type="entry name" value="Pectin_lyase_fold/virulence"/>
</dbReference>
<keyword evidence="2" id="KW-1185">Reference proteome</keyword>
<proteinExistence type="predicted"/>
<evidence type="ECO:0000313" key="2">
    <source>
        <dbReference type="Proteomes" id="UP001569428"/>
    </source>
</evidence>
<dbReference type="SUPFAM" id="SSF51126">
    <property type="entry name" value="Pectin lyase-like"/>
    <property type="match status" value="1"/>
</dbReference>
<dbReference type="RefSeq" id="WP_371839777.1">
    <property type="nucleotide sequence ID" value="NZ_JBGMEK010000034.1"/>
</dbReference>
<accession>A0ABV4P319</accession>
<dbReference type="EMBL" id="JBGMEK010000034">
    <property type="protein sequence ID" value="MFA0812148.1"/>
    <property type="molecule type" value="Genomic_DNA"/>
</dbReference>
<gene>
    <name evidence="1" type="ORF">ACCI49_14625</name>
</gene>
<dbReference type="Proteomes" id="UP001569428">
    <property type="component" value="Unassembled WGS sequence"/>
</dbReference>
<reference evidence="1 2" key="1">
    <citation type="submission" date="2024-08" db="EMBL/GenBank/DDBJ databases">
        <authorList>
            <person name="Ishaq N."/>
        </authorList>
    </citation>
    <scope>NUCLEOTIDE SEQUENCE [LARGE SCALE GENOMIC DNA]</scope>
    <source>
        <strain evidence="1 2">DSM 18651</strain>
    </source>
</reference>
<comment type="caution">
    <text evidence="1">The sequence shown here is derived from an EMBL/GenBank/DDBJ whole genome shotgun (WGS) entry which is preliminary data.</text>
</comment>